<reference evidence="1 2" key="1">
    <citation type="journal article" date="2018" name="Front. Plant Sci.">
        <title>Red Clover (Trifolium pratense) and Zigzag Clover (T. medium) - A Picture of Genomic Similarities and Differences.</title>
        <authorList>
            <person name="Dluhosova J."/>
            <person name="Istvanek J."/>
            <person name="Nedelnik J."/>
            <person name="Repkova J."/>
        </authorList>
    </citation>
    <scope>NUCLEOTIDE SEQUENCE [LARGE SCALE GENOMIC DNA]</scope>
    <source>
        <strain evidence="2">cv. 10/8</strain>
        <tissue evidence="1">Leaf</tissue>
    </source>
</reference>
<organism evidence="1 2">
    <name type="scientific">Trifolium medium</name>
    <dbReference type="NCBI Taxonomy" id="97028"/>
    <lineage>
        <taxon>Eukaryota</taxon>
        <taxon>Viridiplantae</taxon>
        <taxon>Streptophyta</taxon>
        <taxon>Embryophyta</taxon>
        <taxon>Tracheophyta</taxon>
        <taxon>Spermatophyta</taxon>
        <taxon>Magnoliopsida</taxon>
        <taxon>eudicotyledons</taxon>
        <taxon>Gunneridae</taxon>
        <taxon>Pentapetalae</taxon>
        <taxon>rosids</taxon>
        <taxon>fabids</taxon>
        <taxon>Fabales</taxon>
        <taxon>Fabaceae</taxon>
        <taxon>Papilionoideae</taxon>
        <taxon>50 kb inversion clade</taxon>
        <taxon>NPAAA clade</taxon>
        <taxon>Hologalegina</taxon>
        <taxon>IRL clade</taxon>
        <taxon>Trifolieae</taxon>
        <taxon>Trifolium</taxon>
    </lineage>
</organism>
<feature type="non-terminal residue" evidence="1">
    <location>
        <position position="1"/>
    </location>
</feature>
<dbReference type="EMBL" id="LXQA011039252">
    <property type="protein sequence ID" value="MCI82268.1"/>
    <property type="molecule type" value="Genomic_DNA"/>
</dbReference>
<dbReference type="Proteomes" id="UP000265520">
    <property type="component" value="Unassembled WGS sequence"/>
</dbReference>
<accession>A0A392V1U3</accession>
<proteinExistence type="predicted"/>
<sequence>EYLGNVKSAFDLGV</sequence>
<comment type="caution">
    <text evidence="1">The sequence shown here is derived from an EMBL/GenBank/DDBJ whole genome shotgun (WGS) entry which is preliminary data.</text>
</comment>
<name>A0A392V1U3_9FABA</name>
<evidence type="ECO:0000313" key="2">
    <source>
        <dbReference type="Proteomes" id="UP000265520"/>
    </source>
</evidence>
<protein>
    <submittedName>
        <fullName evidence="1">Uncharacterized protein</fullName>
    </submittedName>
</protein>
<evidence type="ECO:0000313" key="1">
    <source>
        <dbReference type="EMBL" id="MCI82268.1"/>
    </source>
</evidence>
<keyword evidence="2" id="KW-1185">Reference proteome</keyword>